<proteinExistence type="predicted"/>
<protein>
    <submittedName>
        <fullName evidence="1">Uncharacterized protein</fullName>
    </submittedName>
</protein>
<name>A0A3B0RLK6_9ZZZZ</name>
<dbReference type="AlphaFoldDB" id="A0A3B0RLK6"/>
<sequence>MELRRYPLVLSLSKDAYRLETHFDRLSANGCEARL</sequence>
<reference evidence="1" key="1">
    <citation type="submission" date="2018-06" db="EMBL/GenBank/DDBJ databases">
        <authorList>
            <person name="Zhirakovskaya E."/>
        </authorList>
    </citation>
    <scope>NUCLEOTIDE SEQUENCE</scope>
</reference>
<accession>A0A3B0RLK6</accession>
<organism evidence="1">
    <name type="scientific">hydrothermal vent metagenome</name>
    <dbReference type="NCBI Taxonomy" id="652676"/>
    <lineage>
        <taxon>unclassified sequences</taxon>
        <taxon>metagenomes</taxon>
        <taxon>ecological metagenomes</taxon>
    </lineage>
</organism>
<dbReference type="EMBL" id="UOEF01000185">
    <property type="protein sequence ID" value="VAV94424.1"/>
    <property type="molecule type" value="Genomic_DNA"/>
</dbReference>
<evidence type="ECO:0000313" key="1">
    <source>
        <dbReference type="EMBL" id="VAV94424.1"/>
    </source>
</evidence>
<gene>
    <name evidence="1" type="ORF">MNBD_ALPHA04-1267</name>
</gene>